<feature type="domain" description="Polysaccharide pyruvyl transferase" evidence="1">
    <location>
        <begin position="13"/>
        <end position="298"/>
    </location>
</feature>
<name>A0AAW6IA25_BACOV</name>
<dbReference type="RefSeq" id="WP_117937195.1">
    <property type="nucleotide sequence ID" value="NZ_CAKJZI010000002.1"/>
</dbReference>
<organism evidence="2 3">
    <name type="scientific">Bacteroides ovatus</name>
    <dbReference type="NCBI Taxonomy" id="28116"/>
    <lineage>
        <taxon>Bacteria</taxon>
        <taxon>Pseudomonadati</taxon>
        <taxon>Bacteroidota</taxon>
        <taxon>Bacteroidia</taxon>
        <taxon>Bacteroidales</taxon>
        <taxon>Bacteroidaceae</taxon>
        <taxon>Bacteroides</taxon>
    </lineage>
</organism>
<sequence>MKVGIVTFHKPYNFGGCLQALATSYILSSLGHTPYFVDYWPKYHQEQYSIFSFHRFFTMPTVKDSIFYLRNSIVNFKANCERRKVFTSFINRYISPQSKPVCECFDVIVYGSDQIWRKQPGLNKYNPVYFACNQFKASRHVAFSASMGILPHNSEDDALLKDYIGHFSQMSVREGDLKEYVEKLGFKDVYLTLDPTLLLTINDWNKIIKLQKFDGRKYLLVYALNGCFDYTVIQQFAQSKGLDVKYIDGNSKCITNHSDVQTVGPDDFVNLIRNAEYVLSSSFHGLAFSIIFHKEFYVSFKVNAARAKTLLDNCGLSNRFLAPYSPIPVITDSIDYVAVDLRLQNLRNRTLRYLKSI</sequence>
<evidence type="ECO:0000313" key="2">
    <source>
        <dbReference type="EMBL" id="MDC7956745.1"/>
    </source>
</evidence>
<reference evidence="2" key="1">
    <citation type="submission" date="2022-10" db="EMBL/GenBank/DDBJ databases">
        <title>Human gut microbiome strain richness.</title>
        <authorList>
            <person name="Chen-Liaw A."/>
        </authorList>
    </citation>
    <scope>NUCLEOTIDE SEQUENCE</scope>
    <source>
        <strain evidence="2">RTP21484st1_H8_RTP21484_190118</strain>
    </source>
</reference>
<gene>
    <name evidence="2" type="ORF">PQ628_00805</name>
</gene>
<proteinExistence type="predicted"/>
<comment type="caution">
    <text evidence="2">The sequence shown here is derived from an EMBL/GenBank/DDBJ whole genome shotgun (WGS) entry which is preliminary data.</text>
</comment>
<evidence type="ECO:0000313" key="3">
    <source>
        <dbReference type="Proteomes" id="UP001215078"/>
    </source>
</evidence>
<keyword evidence="2" id="KW-0808">Transferase</keyword>
<protein>
    <submittedName>
        <fullName evidence="2">Polysaccharide pyruvyl transferase family protein</fullName>
    </submittedName>
</protein>
<dbReference type="Proteomes" id="UP001215078">
    <property type="component" value="Unassembled WGS sequence"/>
</dbReference>
<dbReference type="AlphaFoldDB" id="A0AAW6IA25"/>
<dbReference type="Pfam" id="PF04230">
    <property type="entry name" value="PS_pyruv_trans"/>
    <property type="match status" value="1"/>
</dbReference>
<dbReference type="InterPro" id="IPR007345">
    <property type="entry name" value="Polysacch_pyruvyl_Trfase"/>
</dbReference>
<accession>A0AAW6IA25</accession>
<evidence type="ECO:0000259" key="1">
    <source>
        <dbReference type="Pfam" id="PF04230"/>
    </source>
</evidence>
<dbReference type="EMBL" id="JAQQPO010000001">
    <property type="protein sequence ID" value="MDC7956745.1"/>
    <property type="molecule type" value="Genomic_DNA"/>
</dbReference>
<dbReference type="GO" id="GO:0016740">
    <property type="term" value="F:transferase activity"/>
    <property type="evidence" value="ECO:0007669"/>
    <property type="project" value="UniProtKB-KW"/>
</dbReference>